<dbReference type="RefSeq" id="XP_005782783.1">
    <property type="nucleotide sequence ID" value="XM_005782726.1"/>
</dbReference>
<evidence type="ECO:0000313" key="1">
    <source>
        <dbReference type="EnsemblProtists" id="EOD30354"/>
    </source>
</evidence>
<dbReference type="EnsemblProtists" id="EOD30354">
    <property type="protein sequence ID" value="EOD30354"/>
    <property type="gene ID" value="EMIHUDRAFT_233046"/>
</dbReference>
<dbReference type="AlphaFoldDB" id="A0A0D3K3L9"/>
<reference evidence="1" key="2">
    <citation type="submission" date="2024-10" db="UniProtKB">
        <authorList>
            <consortium name="EnsemblProtists"/>
        </authorList>
    </citation>
    <scope>IDENTIFICATION</scope>
</reference>
<sequence length="451" mass="48510">MAGSSTEILESNSSPDPAIFGDALLRDMAKLWIRTLDGRSGQRRRPSPALLAAARQWQTEDWRLLCRDAADAADERGADPPLITLLLSDDDLAYARHRQPSLFFELAPPRDSLCSLVDVSRMSRASSSALDTSSLGLSTLDEDARTPSASGAPSALSPTPLLGAADLENDESLVTAFSALLQRALSQAVRQPKVVQGGIEAAFRKRQNLRLRDARDRVIELLRRANLEPLGSSDALVALFRDVSGELAALGLALGASEAWADRLYIEDRRGALPARASSTAPRALLFSEEELDEAEAAQSRLEAMYNVDAWSSQLKGTMTSEERVKRALKRLEEDVPYHVALFAEPVSLRTLPNELRQLGERLLGHRAALALEASGAEVAEARAEFESVDASLEPHIPARGVGGAEISLPRDGGHESHSVEAGGCNVFRQAIVANGSEGEGAGGEENDVRK</sequence>
<dbReference type="Proteomes" id="UP000013827">
    <property type="component" value="Unassembled WGS sequence"/>
</dbReference>
<protein>
    <submittedName>
        <fullName evidence="1">Uncharacterized protein</fullName>
    </submittedName>
</protein>
<evidence type="ECO:0000313" key="2">
    <source>
        <dbReference type="Proteomes" id="UP000013827"/>
    </source>
</evidence>
<dbReference type="KEGG" id="ehx:EMIHUDRAFT_233046"/>
<dbReference type="GeneID" id="17275628"/>
<accession>A0A0D3K3L9</accession>
<reference evidence="2" key="1">
    <citation type="journal article" date="2013" name="Nature">
        <title>Pan genome of the phytoplankton Emiliania underpins its global distribution.</title>
        <authorList>
            <person name="Read B.A."/>
            <person name="Kegel J."/>
            <person name="Klute M.J."/>
            <person name="Kuo A."/>
            <person name="Lefebvre S.C."/>
            <person name="Maumus F."/>
            <person name="Mayer C."/>
            <person name="Miller J."/>
            <person name="Monier A."/>
            <person name="Salamov A."/>
            <person name="Young J."/>
            <person name="Aguilar M."/>
            <person name="Claverie J.M."/>
            <person name="Frickenhaus S."/>
            <person name="Gonzalez K."/>
            <person name="Herman E.K."/>
            <person name="Lin Y.C."/>
            <person name="Napier J."/>
            <person name="Ogata H."/>
            <person name="Sarno A.F."/>
            <person name="Shmutz J."/>
            <person name="Schroeder D."/>
            <person name="de Vargas C."/>
            <person name="Verret F."/>
            <person name="von Dassow P."/>
            <person name="Valentin K."/>
            <person name="Van de Peer Y."/>
            <person name="Wheeler G."/>
            <person name="Dacks J.B."/>
            <person name="Delwiche C.F."/>
            <person name="Dyhrman S.T."/>
            <person name="Glockner G."/>
            <person name="John U."/>
            <person name="Richards T."/>
            <person name="Worden A.Z."/>
            <person name="Zhang X."/>
            <person name="Grigoriev I.V."/>
            <person name="Allen A.E."/>
            <person name="Bidle K."/>
            <person name="Borodovsky M."/>
            <person name="Bowler C."/>
            <person name="Brownlee C."/>
            <person name="Cock J.M."/>
            <person name="Elias M."/>
            <person name="Gladyshev V.N."/>
            <person name="Groth M."/>
            <person name="Guda C."/>
            <person name="Hadaegh A."/>
            <person name="Iglesias-Rodriguez M.D."/>
            <person name="Jenkins J."/>
            <person name="Jones B.M."/>
            <person name="Lawson T."/>
            <person name="Leese F."/>
            <person name="Lindquist E."/>
            <person name="Lobanov A."/>
            <person name="Lomsadze A."/>
            <person name="Malik S.B."/>
            <person name="Marsh M.E."/>
            <person name="Mackinder L."/>
            <person name="Mock T."/>
            <person name="Mueller-Roeber B."/>
            <person name="Pagarete A."/>
            <person name="Parker M."/>
            <person name="Probert I."/>
            <person name="Quesneville H."/>
            <person name="Raines C."/>
            <person name="Rensing S.A."/>
            <person name="Riano-Pachon D.M."/>
            <person name="Richier S."/>
            <person name="Rokitta S."/>
            <person name="Shiraiwa Y."/>
            <person name="Soanes D.M."/>
            <person name="van der Giezen M."/>
            <person name="Wahlund T.M."/>
            <person name="Williams B."/>
            <person name="Wilson W."/>
            <person name="Wolfe G."/>
            <person name="Wurch L.L."/>
        </authorList>
    </citation>
    <scope>NUCLEOTIDE SEQUENCE</scope>
</reference>
<keyword evidence="2" id="KW-1185">Reference proteome</keyword>
<name>A0A0D3K3L9_EMIH1</name>
<organism evidence="1 2">
    <name type="scientific">Emiliania huxleyi (strain CCMP1516)</name>
    <dbReference type="NCBI Taxonomy" id="280463"/>
    <lineage>
        <taxon>Eukaryota</taxon>
        <taxon>Haptista</taxon>
        <taxon>Haptophyta</taxon>
        <taxon>Prymnesiophyceae</taxon>
        <taxon>Isochrysidales</taxon>
        <taxon>Noelaerhabdaceae</taxon>
        <taxon>Emiliania</taxon>
    </lineage>
</organism>
<dbReference type="HOGENOM" id="CLU_607555_0_0_1"/>
<dbReference type="PaxDb" id="2903-EOD30354"/>
<proteinExistence type="predicted"/>